<proteinExistence type="predicted"/>
<accession>A0A915KGG5</accession>
<reference evidence="2" key="1">
    <citation type="submission" date="2022-11" db="UniProtKB">
        <authorList>
            <consortium name="WormBaseParasite"/>
        </authorList>
    </citation>
    <scope>IDENTIFICATION</scope>
</reference>
<name>A0A915KGG5_ROMCU</name>
<dbReference type="AlphaFoldDB" id="A0A915KGG5"/>
<organism evidence="1 2">
    <name type="scientific">Romanomermis culicivorax</name>
    <name type="common">Nematode worm</name>
    <dbReference type="NCBI Taxonomy" id="13658"/>
    <lineage>
        <taxon>Eukaryota</taxon>
        <taxon>Metazoa</taxon>
        <taxon>Ecdysozoa</taxon>
        <taxon>Nematoda</taxon>
        <taxon>Enoplea</taxon>
        <taxon>Dorylaimia</taxon>
        <taxon>Mermithida</taxon>
        <taxon>Mermithoidea</taxon>
        <taxon>Mermithidae</taxon>
        <taxon>Romanomermis</taxon>
    </lineage>
</organism>
<sequence length="115" mass="13287">MAQKEYFPGKETPFADFLSQKYKVDQTDNNKPTTWSQNNSTDIINVVETRAKSRQKLAPPPQNDLEVPETLEGERIIDPSDLPNQDQWPFTQQQIVDAQKIDPMLDQMPQKVENQ</sequence>
<evidence type="ECO:0000313" key="2">
    <source>
        <dbReference type="WBParaSite" id="nRc.2.0.1.t37908-RA"/>
    </source>
</evidence>
<keyword evidence="1" id="KW-1185">Reference proteome</keyword>
<dbReference type="WBParaSite" id="nRc.2.0.1.t37908-RA">
    <property type="protein sequence ID" value="nRc.2.0.1.t37908-RA"/>
    <property type="gene ID" value="nRc.2.0.1.g37908"/>
</dbReference>
<protein>
    <submittedName>
        <fullName evidence="2">Uncharacterized protein</fullName>
    </submittedName>
</protein>
<dbReference type="Proteomes" id="UP000887565">
    <property type="component" value="Unplaced"/>
</dbReference>
<evidence type="ECO:0000313" key="1">
    <source>
        <dbReference type="Proteomes" id="UP000887565"/>
    </source>
</evidence>